<accession>A0A139A1U6</accession>
<evidence type="ECO:0000256" key="1">
    <source>
        <dbReference type="ARBA" id="ARBA00004123"/>
    </source>
</evidence>
<feature type="non-terminal residue" evidence="9">
    <location>
        <position position="1"/>
    </location>
</feature>
<dbReference type="PRINTS" id="PR00056">
    <property type="entry name" value="HSFDOMAIN"/>
</dbReference>
<dbReference type="GO" id="GO:0043565">
    <property type="term" value="F:sequence-specific DNA binding"/>
    <property type="evidence" value="ECO:0007669"/>
    <property type="project" value="InterPro"/>
</dbReference>
<evidence type="ECO:0000256" key="7">
    <source>
        <dbReference type="RuleBase" id="RU004020"/>
    </source>
</evidence>
<dbReference type="InterPro" id="IPR000232">
    <property type="entry name" value="HSF_DNA-bd"/>
</dbReference>
<comment type="subcellular location">
    <subcellularLocation>
        <location evidence="1">Nucleus</location>
    </subcellularLocation>
</comment>
<protein>
    <submittedName>
        <fullName evidence="9">Winged helix DNA-binding domain-containing protein</fullName>
    </submittedName>
</protein>
<dbReference type="EMBL" id="KQ965816">
    <property type="protein sequence ID" value="KXS10742.1"/>
    <property type="molecule type" value="Genomic_DNA"/>
</dbReference>
<dbReference type="PROSITE" id="PS00434">
    <property type="entry name" value="HSF_DOMAIN"/>
    <property type="match status" value="1"/>
</dbReference>
<feature type="non-terminal residue" evidence="9">
    <location>
        <position position="106"/>
    </location>
</feature>
<evidence type="ECO:0000256" key="2">
    <source>
        <dbReference type="ARBA" id="ARBA00006403"/>
    </source>
</evidence>
<evidence type="ECO:0000256" key="4">
    <source>
        <dbReference type="ARBA" id="ARBA00023125"/>
    </source>
</evidence>
<evidence type="ECO:0000259" key="8">
    <source>
        <dbReference type="PROSITE" id="PS00434"/>
    </source>
</evidence>
<evidence type="ECO:0000256" key="3">
    <source>
        <dbReference type="ARBA" id="ARBA00023015"/>
    </source>
</evidence>
<keyword evidence="5" id="KW-0804">Transcription</keyword>
<dbReference type="PANTHER" id="PTHR10015">
    <property type="entry name" value="HEAT SHOCK TRANSCRIPTION FACTOR"/>
    <property type="match status" value="1"/>
</dbReference>
<dbReference type="Pfam" id="PF00447">
    <property type="entry name" value="HSF_DNA-bind"/>
    <property type="match status" value="1"/>
</dbReference>
<dbReference type="GO" id="GO:0005634">
    <property type="term" value="C:nucleus"/>
    <property type="evidence" value="ECO:0007669"/>
    <property type="project" value="UniProtKB-SubCell"/>
</dbReference>
<dbReference type="Proteomes" id="UP000070544">
    <property type="component" value="Unassembled WGS sequence"/>
</dbReference>
<dbReference type="SUPFAM" id="SSF46785">
    <property type="entry name" value="Winged helix' DNA-binding domain"/>
    <property type="match status" value="1"/>
</dbReference>
<evidence type="ECO:0000256" key="5">
    <source>
        <dbReference type="ARBA" id="ARBA00023163"/>
    </source>
</evidence>
<dbReference type="OrthoDB" id="60033at2759"/>
<name>A0A139A1U6_GONPJ</name>
<keyword evidence="3" id="KW-0805">Transcription regulation</keyword>
<keyword evidence="4 9" id="KW-0238">DNA-binding</keyword>
<dbReference type="GO" id="GO:0003700">
    <property type="term" value="F:DNA-binding transcription factor activity"/>
    <property type="evidence" value="ECO:0007669"/>
    <property type="project" value="InterPro"/>
</dbReference>
<evidence type="ECO:0000313" key="10">
    <source>
        <dbReference type="Proteomes" id="UP000070544"/>
    </source>
</evidence>
<keyword evidence="10" id="KW-1185">Reference proteome</keyword>
<dbReference type="InterPro" id="IPR036388">
    <property type="entry name" value="WH-like_DNA-bd_sf"/>
</dbReference>
<comment type="similarity">
    <text evidence="2 7">Belongs to the HSF family.</text>
</comment>
<sequence length="106" mass="12411">LVNDPANSQYIYWSPDGTSFFVELPDSFATTVLPRFFKHSNYSSFVRQLNMYGFRKVPHVQAGALRPDDPDLDQIAEFEHPYFQRGMVDMLQYVSRSKRADRAREE</sequence>
<dbReference type="FunFam" id="1.10.10.10:FF:000027">
    <property type="entry name" value="Heat shock transcription factor 1"/>
    <property type="match status" value="1"/>
</dbReference>
<organism evidence="9 10">
    <name type="scientific">Gonapodya prolifera (strain JEL478)</name>
    <name type="common">Monoblepharis prolifera</name>
    <dbReference type="NCBI Taxonomy" id="1344416"/>
    <lineage>
        <taxon>Eukaryota</taxon>
        <taxon>Fungi</taxon>
        <taxon>Fungi incertae sedis</taxon>
        <taxon>Chytridiomycota</taxon>
        <taxon>Chytridiomycota incertae sedis</taxon>
        <taxon>Monoblepharidomycetes</taxon>
        <taxon>Monoblepharidales</taxon>
        <taxon>Gonapodyaceae</taxon>
        <taxon>Gonapodya</taxon>
    </lineage>
</organism>
<evidence type="ECO:0000313" key="9">
    <source>
        <dbReference type="EMBL" id="KXS10742.1"/>
    </source>
</evidence>
<dbReference type="AlphaFoldDB" id="A0A139A1U6"/>
<dbReference type="OMA" id="WCENGLA"/>
<gene>
    <name evidence="9" type="ORF">M427DRAFT_81878</name>
</gene>
<keyword evidence="6" id="KW-0539">Nucleus</keyword>
<dbReference type="PANTHER" id="PTHR10015:SF427">
    <property type="entry name" value="HEAT SHOCK FACTOR PROTEIN"/>
    <property type="match status" value="1"/>
</dbReference>
<reference evidence="9 10" key="1">
    <citation type="journal article" date="2015" name="Genome Biol. Evol.">
        <title>Phylogenomic analyses indicate that early fungi evolved digesting cell walls of algal ancestors of land plants.</title>
        <authorList>
            <person name="Chang Y."/>
            <person name="Wang S."/>
            <person name="Sekimoto S."/>
            <person name="Aerts A.L."/>
            <person name="Choi C."/>
            <person name="Clum A."/>
            <person name="LaButti K.M."/>
            <person name="Lindquist E.A."/>
            <person name="Yee Ngan C."/>
            <person name="Ohm R.A."/>
            <person name="Salamov A.A."/>
            <person name="Grigoriev I.V."/>
            <person name="Spatafora J.W."/>
            <person name="Berbee M.L."/>
        </authorList>
    </citation>
    <scope>NUCLEOTIDE SEQUENCE [LARGE SCALE GENOMIC DNA]</scope>
    <source>
        <strain evidence="9 10">JEL478</strain>
    </source>
</reference>
<dbReference type="Gene3D" id="1.10.10.10">
    <property type="entry name" value="Winged helix-like DNA-binding domain superfamily/Winged helix DNA-binding domain"/>
    <property type="match status" value="1"/>
</dbReference>
<feature type="domain" description="HSF-type DNA-binding" evidence="8">
    <location>
        <begin position="33"/>
        <end position="57"/>
    </location>
</feature>
<dbReference type="STRING" id="1344416.A0A139A1U6"/>
<proteinExistence type="inferred from homology"/>
<dbReference type="SMART" id="SM00415">
    <property type="entry name" value="HSF"/>
    <property type="match status" value="1"/>
</dbReference>
<evidence type="ECO:0000256" key="6">
    <source>
        <dbReference type="ARBA" id="ARBA00023242"/>
    </source>
</evidence>
<dbReference type="InterPro" id="IPR036390">
    <property type="entry name" value="WH_DNA-bd_sf"/>
</dbReference>